<protein>
    <submittedName>
        <fullName evidence="2">Uncharacterized protein</fullName>
    </submittedName>
</protein>
<dbReference type="AlphaFoldDB" id="A0A6A7BMD2"/>
<name>A0A6A7BMD2_9PLEO</name>
<feature type="region of interest" description="Disordered" evidence="1">
    <location>
        <begin position="91"/>
        <end position="112"/>
    </location>
</feature>
<reference evidence="2" key="1">
    <citation type="submission" date="2020-01" db="EMBL/GenBank/DDBJ databases">
        <authorList>
            <consortium name="DOE Joint Genome Institute"/>
            <person name="Haridas S."/>
            <person name="Albert R."/>
            <person name="Binder M."/>
            <person name="Bloem J."/>
            <person name="Labutti K."/>
            <person name="Salamov A."/>
            <person name="Andreopoulos B."/>
            <person name="Baker S.E."/>
            <person name="Barry K."/>
            <person name="Bills G."/>
            <person name="Bluhm B.H."/>
            <person name="Cannon C."/>
            <person name="Castanera R."/>
            <person name="Culley D.E."/>
            <person name="Daum C."/>
            <person name="Ezra D."/>
            <person name="Gonzalez J.B."/>
            <person name="Henrissat B."/>
            <person name="Kuo A."/>
            <person name="Liang C."/>
            <person name="Lipzen A."/>
            <person name="Lutzoni F."/>
            <person name="Magnuson J."/>
            <person name="Mondo S."/>
            <person name="Nolan M."/>
            <person name="Ohm R."/>
            <person name="Pangilinan J."/>
            <person name="Park H.-J."/>
            <person name="Ramirez L."/>
            <person name="Alfaro M."/>
            <person name="Sun H."/>
            <person name="Tritt A."/>
            <person name="Yoshinaga Y."/>
            <person name="Zwiers L.-H."/>
            <person name="Turgeon B.G."/>
            <person name="Goodwin S.B."/>
            <person name="Spatafora J.W."/>
            <person name="Crous P.W."/>
            <person name="Grigoriev I.V."/>
        </authorList>
    </citation>
    <scope>NUCLEOTIDE SEQUENCE</scope>
    <source>
        <strain evidence="2">IPT5</strain>
    </source>
</reference>
<sequence>MTIVQRTVSARPKQFPYELHVQATPRLSSWEVNNVFQQSYHNLRVSVHGDPAVWISVHQKEWARVHASSLRVSKAVVGLYQVQSFHTTRLPQYPSDHNMQNRPTGRGDSRTNFTQTTCQLTLTFRMQPIVATVSASLEQVYLRSMARQRQLPGPNDTLLVFNRSVPVDQADPIMHVCVCSGHVQTHSQICYNSSCKE</sequence>
<accession>A0A6A7BMD2</accession>
<proteinExistence type="predicted"/>
<keyword evidence="3" id="KW-1185">Reference proteome</keyword>
<evidence type="ECO:0000313" key="3">
    <source>
        <dbReference type="Proteomes" id="UP000799423"/>
    </source>
</evidence>
<dbReference type="Proteomes" id="UP000799423">
    <property type="component" value="Unassembled WGS sequence"/>
</dbReference>
<feature type="compositionally biased region" description="Polar residues" evidence="1">
    <location>
        <begin position="91"/>
        <end position="103"/>
    </location>
</feature>
<dbReference type="EMBL" id="MU006288">
    <property type="protein sequence ID" value="KAF2856620.1"/>
    <property type="molecule type" value="Genomic_DNA"/>
</dbReference>
<evidence type="ECO:0000256" key="1">
    <source>
        <dbReference type="SAM" id="MobiDB-lite"/>
    </source>
</evidence>
<gene>
    <name evidence="2" type="ORF">T440DRAFT_4439</name>
</gene>
<organism evidence="2 3">
    <name type="scientific">Plenodomus tracheiphilus IPT5</name>
    <dbReference type="NCBI Taxonomy" id="1408161"/>
    <lineage>
        <taxon>Eukaryota</taxon>
        <taxon>Fungi</taxon>
        <taxon>Dikarya</taxon>
        <taxon>Ascomycota</taxon>
        <taxon>Pezizomycotina</taxon>
        <taxon>Dothideomycetes</taxon>
        <taxon>Pleosporomycetidae</taxon>
        <taxon>Pleosporales</taxon>
        <taxon>Pleosporineae</taxon>
        <taxon>Leptosphaeriaceae</taxon>
        <taxon>Plenodomus</taxon>
    </lineage>
</organism>
<evidence type="ECO:0000313" key="2">
    <source>
        <dbReference type="EMBL" id="KAF2856620.1"/>
    </source>
</evidence>